<keyword evidence="2 5" id="KW-0812">Transmembrane</keyword>
<evidence type="ECO:0000256" key="2">
    <source>
        <dbReference type="ARBA" id="ARBA00022692"/>
    </source>
</evidence>
<feature type="transmembrane region" description="Helical" evidence="5">
    <location>
        <begin position="90"/>
        <end position="110"/>
    </location>
</feature>
<evidence type="ECO:0000313" key="7">
    <source>
        <dbReference type="Proteomes" id="UP000291591"/>
    </source>
</evidence>
<dbReference type="EMBL" id="SHKL01000001">
    <property type="protein sequence ID" value="RZT83357.1"/>
    <property type="molecule type" value="Genomic_DNA"/>
</dbReference>
<comment type="caution">
    <text evidence="6">The sequence shown here is derived from an EMBL/GenBank/DDBJ whole genome shotgun (WGS) entry which is preliminary data.</text>
</comment>
<keyword evidence="3 5" id="KW-1133">Transmembrane helix</keyword>
<dbReference type="InterPro" id="IPR003339">
    <property type="entry name" value="ABC/ECF_trnsptr_transmembrane"/>
</dbReference>
<accession>A0A4Q7UNR9</accession>
<reference evidence="6 7" key="1">
    <citation type="submission" date="2019-02" db="EMBL/GenBank/DDBJ databases">
        <title>Sequencing the genomes of 1000 actinobacteria strains.</title>
        <authorList>
            <person name="Klenk H.-P."/>
        </authorList>
    </citation>
    <scope>NUCLEOTIDE SEQUENCE [LARGE SCALE GENOMIC DNA]</scope>
    <source>
        <strain evidence="6 7">DSM 45779</strain>
    </source>
</reference>
<name>A0A4Q7UNR9_PSEST</name>
<evidence type="ECO:0000256" key="3">
    <source>
        <dbReference type="ARBA" id="ARBA00022989"/>
    </source>
</evidence>
<dbReference type="RefSeq" id="WP_130288120.1">
    <property type="nucleotide sequence ID" value="NZ_SHKL01000001.1"/>
</dbReference>
<dbReference type="OrthoDB" id="509049at2"/>
<evidence type="ECO:0000256" key="5">
    <source>
        <dbReference type="SAM" id="Phobius"/>
    </source>
</evidence>
<feature type="transmembrane region" description="Helical" evidence="5">
    <location>
        <begin position="63"/>
        <end position="84"/>
    </location>
</feature>
<sequence>MSPFGLYEPGSSVLHRAPAGPSLLFVLVFAAATVAVTSPWWLGGACLLVASGFVVARIPLRRVWPLLRTLVLLVVLILAVQWWFLGPERALVVCLRIVAALGVASLFTLVTRVEDLVDAIERALGPLRRFGVDPERVGVVVGLTVQAVGTLAGIAGSVREAARARGAKRSITAFAVPFVVRTLRYADELGEALAARGWGDRDPGDRHRGSEMRHP</sequence>
<comment type="subcellular location">
    <subcellularLocation>
        <location evidence="1">Membrane</location>
        <topology evidence="1">Multi-pass membrane protein</topology>
    </subcellularLocation>
</comment>
<dbReference type="CDD" id="cd16914">
    <property type="entry name" value="EcfT"/>
    <property type="match status" value="1"/>
</dbReference>
<dbReference type="Pfam" id="PF02361">
    <property type="entry name" value="CbiQ"/>
    <property type="match status" value="1"/>
</dbReference>
<dbReference type="Proteomes" id="UP000291591">
    <property type="component" value="Unassembled WGS sequence"/>
</dbReference>
<evidence type="ECO:0000256" key="4">
    <source>
        <dbReference type="ARBA" id="ARBA00023136"/>
    </source>
</evidence>
<evidence type="ECO:0000256" key="1">
    <source>
        <dbReference type="ARBA" id="ARBA00004141"/>
    </source>
</evidence>
<gene>
    <name evidence="6" type="ORF">EV383_0158</name>
</gene>
<dbReference type="GO" id="GO:0005886">
    <property type="term" value="C:plasma membrane"/>
    <property type="evidence" value="ECO:0007669"/>
    <property type="project" value="UniProtKB-ARBA"/>
</dbReference>
<feature type="transmembrane region" description="Helical" evidence="5">
    <location>
        <begin position="23"/>
        <end position="56"/>
    </location>
</feature>
<proteinExistence type="predicted"/>
<evidence type="ECO:0000313" key="6">
    <source>
        <dbReference type="EMBL" id="RZT83357.1"/>
    </source>
</evidence>
<dbReference type="AlphaFoldDB" id="A0A4Q7UNR9"/>
<keyword evidence="7" id="KW-1185">Reference proteome</keyword>
<keyword evidence="4 5" id="KW-0472">Membrane</keyword>
<organism evidence="6 7">
    <name type="scientific">Pseudonocardia sediminis</name>
    <dbReference type="NCBI Taxonomy" id="1397368"/>
    <lineage>
        <taxon>Bacteria</taxon>
        <taxon>Bacillati</taxon>
        <taxon>Actinomycetota</taxon>
        <taxon>Actinomycetes</taxon>
        <taxon>Pseudonocardiales</taxon>
        <taxon>Pseudonocardiaceae</taxon>
        <taxon>Pseudonocardia</taxon>
    </lineage>
</organism>
<protein>
    <submittedName>
        <fullName evidence="6">Biotin transport system permease protein</fullName>
    </submittedName>
</protein>